<evidence type="ECO:0000313" key="3">
    <source>
        <dbReference type="Proteomes" id="UP001589870"/>
    </source>
</evidence>
<dbReference type="InterPro" id="IPR054567">
    <property type="entry name" value="NNH7"/>
</dbReference>
<proteinExistence type="predicted"/>
<protein>
    <recommendedName>
        <fullName evidence="1">NACHT N-terminal Helical domain-containing protein</fullName>
    </recommendedName>
</protein>
<dbReference type="Proteomes" id="UP001589870">
    <property type="component" value="Unassembled WGS sequence"/>
</dbReference>
<accession>A0ABV6UAB5</accession>
<dbReference type="InterPro" id="IPR027417">
    <property type="entry name" value="P-loop_NTPase"/>
</dbReference>
<dbReference type="Gene3D" id="3.40.50.300">
    <property type="entry name" value="P-loop containing nucleotide triphosphate hydrolases"/>
    <property type="match status" value="1"/>
</dbReference>
<name>A0ABV6UAB5_9ACTN</name>
<dbReference type="Pfam" id="PF22738">
    <property type="entry name" value="NNH7"/>
    <property type="match status" value="1"/>
</dbReference>
<dbReference type="SUPFAM" id="SSF52540">
    <property type="entry name" value="P-loop containing nucleoside triphosphate hydrolases"/>
    <property type="match status" value="1"/>
</dbReference>
<keyword evidence="3" id="KW-1185">Reference proteome</keyword>
<dbReference type="EMBL" id="JBHMQT010000050">
    <property type="protein sequence ID" value="MFC0865136.1"/>
    <property type="molecule type" value="Genomic_DNA"/>
</dbReference>
<dbReference type="RefSeq" id="WP_394303199.1">
    <property type="nucleotide sequence ID" value="NZ_JBHMQT010000050.1"/>
</dbReference>
<gene>
    <name evidence="2" type="ORF">ACFHYQ_22845</name>
</gene>
<feature type="domain" description="NACHT N-terminal Helical" evidence="1">
    <location>
        <begin position="2"/>
        <end position="150"/>
    </location>
</feature>
<evidence type="ECO:0000313" key="2">
    <source>
        <dbReference type="EMBL" id="MFC0865136.1"/>
    </source>
</evidence>
<evidence type="ECO:0000259" key="1">
    <source>
        <dbReference type="Pfam" id="PF22738"/>
    </source>
</evidence>
<comment type="caution">
    <text evidence="2">The sequence shown here is derived from an EMBL/GenBank/DDBJ whole genome shotgun (WGS) entry which is preliminary data.</text>
</comment>
<organism evidence="2 3">
    <name type="scientific">Sphaerimonospora cavernae</name>
    <dbReference type="NCBI Taxonomy" id="1740611"/>
    <lineage>
        <taxon>Bacteria</taxon>
        <taxon>Bacillati</taxon>
        <taxon>Actinomycetota</taxon>
        <taxon>Actinomycetes</taxon>
        <taxon>Streptosporangiales</taxon>
        <taxon>Streptosporangiaceae</taxon>
        <taxon>Sphaerimonospora</taxon>
    </lineage>
</organism>
<sequence>MNRYDRTARLEAAHAAIIVAAFFQALDEMRLPFDPKELRLTKDEQVALAGGGARQGSFLAKLMTIEPAGFRAHHSYAHALHSIGQYYRDFAAELASFVSGLAVRDRLNATEWTHSESALRQELPEAACRKYEELHRQLAVDVPEFALWRDEIERRRLATGLGELEDLLTRVAAQTRPHEHRHTLSRAHRAVLDRPIAQSGEIPMGMHLPTLAEAYVNPDFRMAEHTEHAAPSTESWWDQVEPNDDIVAFLARYLTSPEATRMPLVVLGQPGAGKSVLTRILAGRLPEGDFLPVRVPLREVPADGTIQEQIEAAVRDATGEHVSWPELARRARTRCPIRRSVEPLSRCSVDMA</sequence>
<reference evidence="2 3" key="1">
    <citation type="submission" date="2024-09" db="EMBL/GenBank/DDBJ databases">
        <authorList>
            <person name="Sun Q."/>
            <person name="Mori K."/>
        </authorList>
    </citation>
    <scope>NUCLEOTIDE SEQUENCE [LARGE SCALE GENOMIC DNA]</scope>
    <source>
        <strain evidence="2 3">TBRC 1851</strain>
    </source>
</reference>